<organism evidence="3 4">
    <name type="scientific">Streptococcus sanguinis</name>
    <dbReference type="NCBI Taxonomy" id="1305"/>
    <lineage>
        <taxon>Bacteria</taxon>
        <taxon>Bacillati</taxon>
        <taxon>Bacillota</taxon>
        <taxon>Bacilli</taxon>
        <taxon>Lactobacillales</taxon>
        <taxon>Streptococcaceae</taxon>
        <taxon>Streptococcus</taxon>
    </lineage>
</organism>
<dbReference type="AlphaFoldDB" id="A0A427Z7C0"/>
<dbReference type="Pfam" id="PF12158">
    <property type="entry name" value="DUF3592"/>
    <property type="match status" value="1"/>
</dbReference>
<dbReference type="Proteomes" id="UP000269317">
    <property type="component" value="Unassembled WGS sequence"/>
</dbReference>
<evidence type="ECO:0000256" key="1">
    <source>
        <dbReference type="SAM" id="Phobius"/>
    </source>
</evidence>
<reference evidence="3 4" key="1">
    <citation type="submission" date="2018-11" db="EMBL/GenBank/DDBJ databases">
        <title>Species Designations Belie Phenotypic and Genotypic Heterogeneity in Oral Streptococci.</title>
        <authorList>
            <person name="Velsko I."/>
        </authorList>
    </citation>
    <scope>NUCLEOTIDE SEQUENCE [LARGE SCALE GENOMIC DNA]</scope>
    <source>
        <strain evidence="3 4">KLC03</strain>
    </source>
</reference>
<proteinExistence type="predicted"/>
<keyword evidence="1" id="KW-0472">Membrane</keyword>
<evidence type="ECO:0000313" key="3">
    <source>
        <dbReference type="EMBL" id="RSI09220.1"/>
    </source>
</evidence>
<gene>
    <name evidence="3" type="ORF">D8887_08395</name>
</gene>
<keyword evidence="1" id="KW-0812">Transmembrane</keyword>
<comment type="caution">
    <text evidence="3">The sequence shown here is derived from an EMBL/GenBank/DDBJ whole genome shotgun (WGS) entry which is preliminary data.</text>
</comment>
<sequence>MNQILDKPIILIIAICFFIGLTNLVLYLFYRREMNIQKKCTSKIEGIVVDYDSCNEMAIPLPIVEYLVNGETYRKKFEYAYYIETSRKKEQKDVFDRKYILSAGKNLQLREIFPKGSAMTVYYNPEKPEKAFVERYAGLDRIFRLLIIIFSIIGFVLIAVILEISYLS</sequence>
<accession>A0A427Z7C0</accession>
<protein>
    <recommendedName>
        <fullName evidence="2">DUF3592 domain-containing protein</fullName>
    </recommendedName>
</protein>
<feature type="domain" description="DUF3592" evidence="2">
    <location>
        <begin position="62"/>
        <end position="136"/>
    </location>
</feature>
<dbReference type="EMBL" id="RJML01000006">
    <property type="protein sequence ID" value="RSI09220.1"/>
    <property type="molecule type" value="Genomic_DNA"/>
</dbReference>
<evidence type="ECO:0000313" key="4">
    <source>
        <dbReference type="Proteomes" id="UP000269317"/>
    </source>
</evidence>
<dbReference type="RefSeq" id="WP_260468661.1">
    <property type="nucleotide sequence ID" value="NZ_CP076614.1"/>
</dbReference>
<feature type="transmembrane region" description="Helical" evidence="1">
    <location>
        <begin position="145"/>
        <end position="167"/>
    </location>
</feature>
<keyword evidence="1" id="KW-1133">Transmembrane helix</keyword>
<evidence type="ECO:0000259" key="2">
    <source>
        <dbReference type="Pfam" id="PF12158"/>
    </source>
</evidence>
<dbReference type="InterPro" id="IPR021994">
    <property type="entry name" value="DUF3592"/>
</dbReference>
<name>A0A427Z7C0_STRSA</name>
<feature type="transmembrane region" description="Helical" evidence="1">
    <location>
        <begin position="12"/>
        <end position="30"/>
    </location>
</feature>